<feature type="non-terminal residue" evidence="2">
    <location>
        <position position="1207"/>
    </location>
</feature>
<dbReference type="PANTHER" id="PTHR33487:SF1">
    <property type="entry name" value="CILIA- AND FLAGELLA-ASSOCIATED PROTEIN 54"/>
    <property type="match status" value="1"/>
</dbReference>
<keyword evidence="3" id="KW-1185">Reference proteome</keyword>
<dbReference type="EMBL" id="KK735628">
    <property type="protein sequence ID" value="KFR15098.1"/>
    <property type="molecule type" value="Genomic_DNA"/>
</dbReference>
<evidence type="ECO:0008006" key="4">
    <source>
        <dbReference type="Google" id="ProtNLM"/>
    </source>
</evidence>
<gene>
    <name evidence="2" type="ORF">N306_04241</name>
</gene>
<feature type="region of interest" description="Disordered" evidence="1">
    <location>
        <begin position="1116"/>
        <end position="1135"/>
    </location>
</feature>
<feature type="non-terminal residue" evidence="2">
    <location>
        <position position="1"/>
    </location>
</feature>
<dbReference type="GO" id="GO:0060271">
    <property type="term" value="P:cilium assembly"/>
    <property type="evidence" value="ECO:0007669"/>
    <property type="project" value="TreeGrafter"/>
</dbReference>
<dbReference type="AlphaFoldDB" id="A0A091WJP1"/>
<protein>
    <recommendedName>
        <fullName evidence="4">CFA54 protein</fullName>
    </recommendedName>
</protein>
<organism evidence="2 3">
    <name type="scientific">Opisthocomus hoazin</name>
    <name type="common">Hoatzin</name>
    <name type="synonym">Phasianus hoazin</name>
    <dbReference type="NCBI Taxonomy" id="30419"/>
    <lineage>
        <taxon>Eukaryota</taxon>
        <taxon>Metazoa</taxon>
        <taxon>Chordata</taxon>
        <taxon>Craniata</taxon>
        <taxon>Vertebrata</taxon>
        <taxon>Euteleostomi</taxon>
        <taxon>Archelosauria</taxon>
        <taxon>Archosauria</taxon>
        <taxon>Dinosauria</taxon>
        <taxon>Saurischia</taxon>
        <taxon>Theropoda</taxon>
        <taxon>Coelurosauria</taxon>
        <taxon>Aves</taxon>
        <taxon>Neognathae</taxon>
        <taxon>Neoaves</taxon>
        <taxon>Opisthocomiformes</taxon>
        <taxon>Opisthocomidae</taxon>
        <taxon>Opisthocomus</taxon>
    </lineage>
</organism>
<dbReference type="PANTHER" id="PTHR33487">
    <property type="entry name" value="CILIA- AND FLAGELLA-ASSOCIATED PROTEIN 54"/>
    <property type="match status" value="1"/>
</dbReference>
<evidence type="ECO:0000313" key="3">
    <source>
        <dbReference type="Proteomes" id="UP000053605"/>
    </source>
</evidence>
<dbReference type="PhylomeDB" id="A0A091WJP1"/>
<dbReference type="STRING" id="30419.A0A091WJP1"/>
<reference evidence="2 3" key="1">
    <citation type="submission" date="2014-04" db="EMBL/GenBank/DDBJ databases">
        <title>Genome evolution of avian class.</title>
        <authorList>
            <person name="Zhang G."/>
            <person name="Li C."/>
        </authorList>
    </citation>
    <scope>NUCLEOTIDE SEQUENCE [LARGE SCALE GENOMIC DNA]</scope>
    <source>
        <strain evidence="2">BGI_N306</strain>
    </source>
</reference>
<evidence type="ECO:0000313" key="2">
    <source>
        <dbReference type="EMBL" id="KFR15098.1"/>
    </source>
</evidence>
<sequence>LSGTVTPRTQTTNDTAISVSHSPKESRQFLSNSILLEHFTKIFFHLRRAVVLAHRGGHWTLLQNACRELWNYMQELQLVANHSHSHMDAFPITRDFLRKTIWLPFYLASDMIIDMITELQASRSLKIVDPEGDFCIPSCLGGITDENGGSNLHPQSPLDDVNVVDLKWICNLILKTTELLYQMKKWEALVHIAIQFNIFTHERYTEQVSPLLVYAQRQLLERIQQFSGPDSHESHFMKYLSDNAHKMSCRNYIGQKLQLPVAYSAGERIFPGSFFYPEMKNDYTDHSQAKALIYVPLDVNDTLKCFRETLQKSKYHSRALRHSRKLLSLFLAHTQGILEINNQRDLKVQALHELGNLHFYAENKRAAFKYWCQALDETLNIADALNNWEELGLPKSATDRFAVGRSTDISQKLLSQAGVWGCLHAAVLVAKIAQYITTSKMRLRTKYCCFSAILFKTLFRASLPHPTSDCDFAQYETNMLIPGIDLFSDRYRADISTVVASLNFLMFELHCAKQNLIILPLFTLYQYIVSEICKDPAKCIEGRIFKIKVLTDIGFFAEAFHELSLLNCGERIPWKIPAGYRKIEEMKALQKFDSSESLLTVTNLQVLEDIFNWSLSLTMVPLCNQEIMNKLTLSKMHFIICLSTTINNIPEKVESHVYSVDNNSLKEPSRITASKVKVDADKNSRQQEQRGTMVHLVDCKDELNMAMLKGILLTEAEEILSQLVQNIEDKYDGQISQCSAEDLEALIEAKLQLAAISQQRHQAAFSVALVFSAIRLLQDAKIFRMEATCVQEEKDERECAGSCVEDVRLPHSITAQDHMSVHLWLRCRTMLVTALVTQISGVGDMEEKDVAERRSLIKEVILEAESFGDTETQAEMMVQAAIVDLQEKRPVAGIKLLLEDIISLLQEDTFISPPASLTLVKSMLLLADILTLQTAEDTEHCSSTVEPLNLLVLAHELTIKAVFVCGEPIEWQIEDSTLPCLVLPTKNIYLPHINLLAQVKMRIGCTLAEKVACTPEREDPLQWLHALKHLESALMLCRASATKKLDMEAELLFQIGKVERQITEASNSKSSQAVETLLEAIKLSQQQDQNFELIRRSYLEIALLYLHFATNTGHVSQTDKMVPSKSNTSSGELSSSEEALKSEGYKVQAWIAVRAATQVSEAVLASQLLIGTKSVKEHSMKDAEQQKIPQFASMDLFASYRDFLSGI</sequence>
<dbReference type="Proteomes" id="UP000053605">
    <property type="component" value="Unassembled WGS sequence"/>
</dbReference>
<proteinExistence type="predicted"/>
<evidence type="ECO:0000256" key="1">
    <source>
        <dbReference type="SAM" id="MobiDB-lite"/>
    </source>
</evidence>
<feature type="compositionally biased region" description="Low complexity" evidence="1">
    <location>
        <begin position="1124"/>
        <end position="1135"/>
    </location>
</feature>
<accession>A0A091WJP1</accession>
<name>A0A091WJP1_OPIHO</name>